<evidence type="ECO:0000256" key="8">
    <source>
        <dbReference type="ARBA" id="ARBA00022490"/>
    </source>
</evidence>
<evidence type="ECO:0000256" key="14">
    <source>
        <dbReference type="ARBA" id="ARBA00023268"/>
    </source>
</evidence>
<dbReference type="EC" id="3.5.4.19" evidence="15"/>
<dbReference type="Gene3D" id="1.10.287.1080">
    <property type="entry name" value="MazG-like"/>
    <property type="match status" value="1"/>
</dbReference>
<dbReference type="NCBIfam" id="TIGR03188">
    <property type="entry name" value="histidine_hisI"/>
    <property type="match status" value="1"/>
</dbReference>
<dbReference type="GO" id="GO:0004635">
    <property type="term" value="F:phosphoribosyl-AMP cyclohydrolase activity"/>
    <property type="evidence" value="ECO:0007669"/>
    <property type="project" value="UniProtKB-UniRule"/>
</dbReference>
<evidence type="ECO:0000256" key="11">
    <source>
        <dbReference type="ARBA" id="ARBA00022801"/>
    </source>
</evidence>
<dbReference type="HAMAP" id="MF_01019">
    <property type="entry name" value="HisIE"/>
    <property type="match status" value="1"/>
</dbReference>
<feature type="domain" description="Phosphoribosyl-AMP cyclohydrolase" evidence="16">
    <location>
        <begin position="32"/>
        <end position="104"/>
    </location>
</feature>
<comment type="pathway">
    <text evidence="4 15">Amino-acid biosynthesis; L-histidine biosynthesis; L-histidine from 5-phospho-alpha-D-ribose 1-diphosphate: step 3/9.</text>
</comment>
<reference evidence="17" key="1">
    <citation type="journal article" date="2014" name="Int. J. Syst. Evol. Microbiol.">
        <title>Complete genome sequence of Corynebacterium casei LMG S-19264T (=DSM 44701T), isolated from a smear-ripened cheese.</title>
        <authorList>
            <consortium name="US DOE Joint Genome Institute (JGI-PGF)"/>
            <person name="Walter F."/>
            <person name="Albersmeier A."/>
            <person name="Kalinowski J."/>
            <person name="Ruckert C."/>
        </authorList>
    </citation>
    <scope>NUCLEOTIDE SEQUENCE</scope>
    <source>
        <strain evidence="17">CGMCC 1.15758</strain>
    </source>
</reference>
<keyword evidence="10 15" id="KW-0547">Nucleotide-binding</keyword>
<comment type="pathway">
    <text evidence="5 15">Amino-acid biosynthesis; L-histidine biosynthesis; L-histidine from 5-phospho-alpha-D-ribose 1-diphosphate: step 2/9.</text>
</comment>
<dbReference type="GO" id="GO:0005524">
    <property type="term" value="F:ATP binding"/>
    <property type="evidence" value="ECO:0007669"/>
    <property type="project" value="UniProtKB-KW"/>
</dbReference>
<gene>
    <name evidence="15 17" type="primary">hisI</name>
    <name evidence="15" type="synonym">hisIE</name>
    <name evidence="17" type="ORF">GCM10010995_10160</name>
</gene>
<dbReference type="Proteomes" id="UP000636949">
    <property type="component" value="Unassembled WGS sequence"/>
</dbReference>
<evidence type="ECO:0000256" key="1">
    <source>
        <dbReference type="ARBA" id="ARBA00000024"/>
    </source>
</evidence>
<organism evidence="17 18">
    <name type="scientific">Cysteiniphilum litorale</name>
    <dbReference type="NCBI Taxonomy" id="2056700"/>
    <lineage>
        <taxon>Bacteria</taxon>
        <taxon>Pseudomonadati</taxon>
        <taxon>Pseudomonadota</taxon>
        <taxon>Gammaproteobacteria</taxon>
        <taxon>Thiotrichales</taxon>
        <taxon>Fastidiosibacteraceae</taxon>
        <taxon>Cysteiniphilum</taxon>
    </lineage>
</organism>
<keyword evidence="14 15" id="KW-0511">Multifunctional enzyme</keyword>
<keyword evidence="9 15" id="KW-0028">Amino-acid biosynthesis</keyword>
<dbReference type="EMBL" id="BMJS01000008">
    <property type="protein sequence ID" value="GGF94923.1"/>
    <property type="molecule type" value="Genomic_DNA"/>
</dbReference>
<dbReference type="GO" id="GO:0005737">
    <property type="term" value="C:cytoplasm"/>
    <property type="evidence" value="ECO:0007669"/>
    <property type="project" value="UniProtKB-SubCell"/>
</dbReference>
<dbReference type="SUPFAM" id="SSF141734">
    <property type="entry name" value="HisI-like"/>
    <property type="match status" value="1"/>
</dbReference>
<dbReference type="CDD" id="cd11534">
    <property type="entry name" value="NTP-PPase_HisIE_like"/>
    <property type="match status" value="1"/>
</dbReference>
<keyword evidence="18" id="KW-1185">Reference proteome</keyword>
<accession>A0A8J3E8Y0</accession>
<evidence type="ECO:0000313" key="17">
    <source>
        <dbReference type="EMBL" id="GGF94923.1"/>
    </source>
</evidence>
<dbReference type="GO" id="GO:0000105">
    <property type="term" value="P:L-histidine biosynthetic process"/>
    <property type="evidence" value="ECO:0007669"/>
    <property type="project" value="UniProtKB-UniRule"/>
</dbReference>
<dbReference type="GO" id="GO:0004636">
    <property type="term" value="F:phosphoribosyl-ATP diphosphatase activity"/>
    <property type="evidence" value="ECO:0007669"/>
    <property type="project" value="UniProtKB-UniRule"/>
</dbReference>
<evidence type="ECO:0000313" key="18">
    <source>
        <dbReference type="Proteomes" id="UP000636949"/>
    </source>
</evidence>
<evidence type="ECO:0000256" key="13">
    <source>
        <dbReference type="ARBA" id="ARBA00023102"/>
    </source>
</evidence>
<evidence type="ECO:0000256" key="9">
    <source>
        <dbReference type="ARBA" id="ARBA00022605"/>
    </source>
</evidence>
<keyword evidence="12 15" id="KW-0067">ATP-binding</keyword>
<keyword evidence="8 15" id="KW-0963">Cytoplasm</keyword>
<dbReference type="OrthoDB" id="9795769at2"/>
<evidence type="ECO:0000256" key="2">
    <source>
        <dbReference type="ARBA" id="ARBA00001460"/>
    </source>
</evidence>
<proteinExistence type="inferred from homology"/>
<reference evidence="17" key="2">
    <citation type="submission" date="2020-09" db="EMBL/GenBank/DDBJ databases">
        <authorList>
            <person name="Sun Q."/>
            <person name="Zhou Y."/>
        </authorList>
    </citation>
    <scope>NUCLEOTIDE SEQUENCE</scope>
    <source>
        <strain evidence="17">CGMCC 1.15758</strain>
    </source>
</reference>
<comment type="catalytic activity">
    <reaction evidence="2 15">
        <text>1-(5-phospho-beta-D-ribosyl)-ATP + H2O = 1-(5-phospho-beta-D-ribosyl)-5'-AMP + diphosphate + H(+)</text>
        <dbReference type="Rhea" id="RHEA:22828"/>
        <dbReference type="ChEBI" id="CHEBI:15377"/>
        <dbReference type="ChEBI" id="CHEBI:15378"/>
        <dbReference type="ChEBI" id="CHEBI:33019"/>
        <dbReference type="ChEBI" id="CHEBI:59457"/>
        <dbReference type="ChEBI" id="CHEBI:73183"/>
        <dbReference type="EC" id="3.6.1.31"/>
    </reaction>
</comment>
<dbReference type="InterPro" id="IPR038019">
    <property type="entry name" value="PRib_AMP_CycHydrolase_sf"/>
</dbReference>
<evidence type="ECO:0000259" key="16">
    <source>
        <dbReference type="Pfam" id="PF01502"/>
    </source>
</evidence>
<keyword evidence="11 15" id="KW-0378">Hydrolase</keyword>
<evidence type="ECO:0000256" key="4">
    <source>
        <dbReference type="ARBA" id="ARBA00005169"/>
    </source>
</evidence>
<dbReference type="InterPro" id="IPR023019">
    <property type="entry name" value="His_synth_HisIE"/>
</dbReference>
<keyword evidence="13 15" id="KW-0368">Histidine biosynthesis</keyword>
<dbReference type="Pfam" id="PF01502">
    <property type="entry name" value="PRA-CH"/>
    <property type="match status" value="1"/>
</dbReference>
<dbReference type="UniPathway" id="UPA00031">
    <property type="reaction ID" value="UER00007"/>
</dbReference>
<dbReference type="Gene3D" id="3.10.20.810">
    <property type="entry name" value="Phosphoribosyl-AMP cyclohydrolase"/>
    <property type="match status" value="1"/>
</dbReference>
<comment type="caution">
    <text evidence="17">The sequence shown here is derived from an EMBL/GenBank/DDBJ whole genome shotgun (WGS) entry which is preliminary data.</text>
</comment>
<dbReference type="NCBIfam" id="NF002747">
    <property type="entry name" value="PRK02759.1"/>
    <property type="match status" value="1"/>
</dbReference>
<evidence type="ECO:0000256" key="7">
    <source>
        <dbReference type="ARBA" id="ARBA00008299"/>
    </source>
</evidence>
<dbReference type="FunFam" id="3.10.20.810:FF:000001">
    <property type="entry name" value="Histidine biosynthesis bifunctional protein HisIE"/>
    <property type="match status" value="1"/>
</dbReference>
<dbReference type="InterPro" id="IPR008179">
    <property type="entry name" value="HisE"/>
</dbReference>
<dbReference type="PANTHER" id="PTHR42945">
    <property type="entry name" value="HISTIDINE BIOSYNTHESIS BIFUNCTIONAL PROTEIN"/>
    <property type="match status" value="1"/>
</dbReference>
<evidence type="ECO:0000256" key="10">
    <source>
        <dbReference type="ARBA" id="ARBA00022741"/>
    </source>
</evidence>
<dbReference type="InterPro" id="IPR002496">
    <property type="entry name" value="PRib_AMP_CycHydrolase_dom"/>
</dbReference>
<comment type="similarity">
    <text evidence="7 15">In the N-terminal section; belongs to the PRA-CH family.</text>
</comment>
<dbReference type="EC" id="3.6.1.31" evidence="15"/>
<evidence type="ECO:0000256" key="12">
    <source>
        <dbReference type="ARBA" id="ARBA00022840"/>
    </source>
</evidence>
<dbReference type="RefSeq" id="WP_117002011.1">
    <property type="nucleotide sequence ID" value="NZ_BMJS01000008.1"/>
</dbReference>
<feature type="region of interest" description="Phosphoribosyl-AMP cyclohydrolase" evidence="15">
    <location>
        <begin position="1"/>
        <end position="114"/>
    </location>
</feature>
<name>A0A8J3E8Y0_9GAMM</name>
<evidence type="ECO:0000256" key="5">
    <source>
        <dbReference type="ARBA" id="ARBA00005204"/>
    </source>
</evidence>
<evidence type="ECO:0000256" key="6">
    <source>
        <dbReference type="ARBA" id="ARBA00007731"/>
    </source>
</evidence>
<dbReference type="Pfam" id="PF01503">
    <property type="entry name" value="PRA-PH"/>
    <property type="match status" value="1"/>
</dbReference>
<dbReference type="HAMAP" id="MF_01020">
    <property type="entry name" value="HisE"/>
    <property type="match status" value="1"/>
</dbReference>
<feature type="region of interest" description="Phosphoribosyl-ATP pyrophosphohydrolase" evidence="15">
    <location>
        <begin position="115"/>
        <end position="205"/>
    </location>
</feature>
<sequence>MDNLILNKIDWQKMNHLVPVVVQCRTSGKVLMLGFMNEEALSQTMITGFVTFYSRSKQRLWQKGETSGNVLKLIDIAVDCDGDSLVALVDAVGPTCHKGSESCFDKTYDHPYGVLTRLENTIKQRKKDKPQNSYVTSLFKSGVSRIAQKVGEEGVETVIAAMKNDLDELKNESADLIFHLLVLLREKELSLQDVINVLHARESNS</sequence>
<dbReference type="NCBIfam" id="NF000768">
    <property type="entry name" value="PRK00051.1"/>
    <property type="match status" value="1"/>
</dbReference>
<dbReference type="InterPro" id="IPR021130">
    <property type="entry name" value="PRib-ATP_PPHydrolase-like"/>
</dbReference>
<comment type="similarity">
    <text evidence="6 15">In the C-terminal section; belongs to the PRA-PH family.</text>
</comment>
<dbReference type="SUPFAM" id="SSF101386">
    <property type="entry name" value="all-alpha NTP pyrophosphatases"/>
    <property type="match status" value="1"/>
</dbReference>
<dbReference type="AlphaFoldDB" id="A0A8J3E8Y0"/>
<evidence type="ECO:0000256" key="15">
    <source>
        <dbReference type="HAMAP-Rule" id="MF_01019"/>
    </source>
</evidence>
<protein>
    <recommendedName>
        <fullName evidence="15">Histidine biosynthesis bifunctional protein HisIE</fullName>
    </recommendedName>
    <domain>
        <recommendedName>
            <fullName evidence="15">Phosphoribosyl-AMP cyclohydrolase</fullName>
            <shortName evidence="15">PRA-CH</shortName>
            <ecNumber evidence="15">3.5.4.19</ecNumber>
        </recommendedName>
    </domain>
    <domain>
        <recommendedName>
            <fullName evidence="15">Phosphoribosyl-ATP pyrophosphatase</fullName>
            <shortName evidence="15">PRA-PH</shortName>
            <ecNumber evidence="15">3.6.1.31</ecNumber>
        </recommendedName>
    </domain>
</protein>
<comment type="catalytic activity">
    <reaction evidence="1 15">
        <text>1-(5-phospho-beta-D-ribosyl)-5'-AMP + H2O = 1-(5-phospho-beta-D-ribosyl)-5-[(5-phospho-beta-D-ribosylamino)methylideneamino]imidazole-4-carboxamide</text>
        <dbReference type="Rhea" id="RHEA:20049"/>
        <dbReference type="ChEBI" id="CHEBI:15377"/>
        <dbReference type="ChEBI" id="CHEBI:58435"/>
        <dbReference type="ChEBI" id="CHEBI:59457"/>
        <dbReference type="EC" id="3.5.4.19"/>
    </reaction>
</comment>
<evidence type="ECO:0000256" key="3">
    <source>
        <dbReference type="ARBA" id="ARBA00004496"/>
    </source>
</evidence>
<comment type="subcellular location">
    <subcellularLocation>
        <location evidence="3 15">Cytoplasm</location>
    </subcellularLocation>
</comment>
<dbReference type="PANTHER" id="PTHR42945:SF9">
    <property type="entry name" value="HISTIDINE BIOSYNTHESIS BIFUNCTIONAL PROTEIN HISIE"/>
    <property type="match status" value="1"/>
</dbReference>
<dbReference type="FunFam" id="1.10.287.1080:FF:000002">
    <property type="entry name" value="Histidine biosynthesis bifunctional protein HisIE"/>
    <property type="match status" value="1"/>
</dbReference>